<reference evidence="3" key="1">
    <citation type="journal article" date="2023" name="Int. J. Syst. Evol. Microbiol.">
        <title>Mesoterricola silvestris gen. nov., sp. nov., Mesoterricola sediminis sp. nov., Geothrix oryzae sp. nov., Geothrix edaphica sp. nov., Geothrix rubra sp. nov., and Geothrix limicola sp. nov., six novel members of Acidobacteriota isolated from soils.</title>
        <authorList>
            <person name="Itoh H."/>
            <person name="Sugisawa Y."/>
            <person name="Mise K."/>
            <person name="Xu Z."/>
            <person name="Kuniyasu M."/>
            <person name="Ushijima N."/>
            <person name="Kawano K."/>
            <person name="Kobayashi E."/>
            <person name="Shiratori Y."/>
            <person name="Masuda Y."/>
            <person name="Senoo K."/>
        </authorList>
    </citation>
    <scope>NUCLEOTIDE SEQUENCE</scope>
    <source>
        <strain evidence="3">W786</strain>
    </source>
</reference>
<sequence>MFSNKKRPEPATAVHTLLGKGTLWKGEVVAGTNSLRIEGTIEGTITSEGEVTIAPTGLVKGTIVAKHLIVTGRVEGVFRIDECLEIHGTGIVEGEVELGSLVVDEGGTLQGNCTRRGVARASEATPEPVPAAPALAPVPAPATAPAAATPAPLPLPPPGPGRNLEPVLDRPFPPLNGTSGALDHGFAKGLEPKLGR</sequence>
<dbReference type="EMBL" id="AP027081">
    <property type="protein sequence ID" value="BDU77564.1"/>
    <property type="molecule type" value="Genomic_DNA"/>
</dbReference>
<dbReference type="PANTHER" id="PTHR35024">
    <property type="entry name" value="HYPOTHETICAL CYTOSOLIC PROTEIN"/>
    <property type="match status" value="1"/>
</dbReference>
<evidence type="ECO:0008006" key="5">
    <source>
        <dbReference type="Google" id="ProtNLM"/>
    </source>
</evidence>
<evidence type="ECO:0000313" key="4">
    <source>
        <dbReference type="Proteomes" id="UP001228113"/>
    </source>
</evidence>
<organism evidence="3 4">
    <name type="scientific">Mesoterricola sediminis</name>
    <dbReference type="NCBI Taxonomy" id="2927980"/>
    <lineage>
        <taxon>Bacteria</taxon>
        <taxon>Pseudomonadati</taxon>
        <taxon>Acidobacteriota</taxon>
        <taxon>Holophagae</taxon>
        <taxon>Holophagales</taxon>
        <taxon>Holophagaceae</taxon>
        <taxon>Mesoterricola</taxon>
    </lineage>
</organism>
<evidence type="ECO:0000256" key="2">
    <source>
        <dbReference type="SAM" id="MobiDB-lite"/>
    </source>
</evidence>
<feature type="compositionally biased region" description="Pro residues" evidence="2">
    <location>
        <begin position="151"/>
        <end position="160"/>
    </location>
</feature>
<dbReference type="KEGG" id="msea:METESE_25220"/>
<dbReference type="RefSeq" id="WP_243333903.1">
    <property type="nucleotide sequence ID" value="NZ_AP027081.1"/>
</dbReference>
<dbReference type="Pfam" id="PF04519">
    <property type="entry name" value="Bactofilin"/>
    <property type="match status" value="1"/>
</dbReference>
<feature type="region of interest" description="Disordered" evidence="2">
    <location>
        <begin position="117"/>
        <end position="196"/>
    </location>
</feature>
<accession>A0AA48GWI0</accession>
<dbReference type="Proteomes" id="UP001228113">
    <property type="component" value="Chromosome"/>
</dbReference>
<feature type="compositionally biased region" description="Pro residues" evidence="2">
    <location>
        <begin position="127"/>
        <end position="142"/>
    </location>
</feature>
<dbReference type="PANTHER" id="PTHR35024:SF4">
    <property type="entry name" value="POLYMER-FORMING CYTOSKELETAL PROTEIN"/>
    <property type="match status" value="1"/>
</dbReference>
<name>A0AA48GWI0_9BACT</name>
<protein>
    <recommendedName>
        <fullName evidence="5">Polymer-forming cytoskeletal protein</fullName>
    </recommendedName>
</protein>
<dbReference type="InterPro" id="IPR007607">
    <property type="entry name" value="BacA/B"/>
</dbReference>
<comment type="similarity">
    <text evidence="1">Belongs to the bactofilin family.</text>
</comment>
<dbReference type="AlphaFoldDB" id="A0AA48GWI0"/>
<evidence type="ECO:0000256" key="1">
    <source>
        <dbReference type="ARBA" id="ARBA00044755"/>
    </source>
</evidence>
<evidence type="ECO:0000313" key="3">
    <source>
        <dbReference type="EMBL" id="BDU77564.1"/>
    </source>
</evidence>
<gene>
    <name evidence="3" type="ORF">METESE_25220</name>
</gene>
<keyword evidence="4" id="KW-1185">Reference proteome</keyword>
<proteinExistence type="inferred from homology"/>